<keyword evidence="1" id="KW-1133">Transmembrane helix</keyword>
<proteinExistence type="predicted"/>
<sequence length="70" mass="8346">MQSSLKCFFFMHSGLLFRAHIMSYLSVFVCICVCLRERERERLSVLERESRAELWCPRVVEVENIFTAKN</sequence>
<keyword evidence="1" id="KW-0472">Membrane</keyword>
<protein>
    <submittedName>
        <fullName evidence="2">Uncharacterized protein</fullName>
    </submittedName>
</protein>
<organism evidence="2">
    <name type="scientific">Pundamilia nyererei</name>
    <dbReference type="NCBI Taxonomy" id="303518"/>
    <lineage>
        <taxon>Eukaryota</taxon>
        <taxon>Metazoa</taxon>
        <taxon>Chordata</taxon>
        <taxon>Craniata</taxon>
        <taxon>Vertebrata</taxon>
        <taxon>Euteleostomi</taxon>
        <taxon>Actinopterygii</taxon>
        <taxon>Neopterygii</taxon>
        <taxon>Teleostei</taxon>
        <taxon>Neoteleostei</taxon>
        <taxon>Acanthomorphata</taxon>
        <taxon>Ovalentaria</taxon>
        <taxon>Cichlomorphae</taxon>
        <taxon>Cichliformes</taxon>
        <taxon>Cichlidae</taxon>
        <taxon>African cichlids</taxon>
        <taxon>Pseudocrenilabrinae</taxon>
        <taxon>Haplochromini</taxon>
        <taxon>Pundamilia</taxon>
    </lineage>
</organism>
<evidence type="ECO:0000313" key="2">
    <source>
        <dbReference type="Ensembl" id="ENSPNYP00000002380.1"/>
    </source>
</evidence>
<name>A0A3B4EW54_9CICH</name>
<dbReference type="Ensembl" id="ENSPNYT00000002441.1">
    <property type="protein sequence ID" value="ENSPNYP00000002380.1"/>
    <property type="gene ID" value="ENSPNYG00000001887.1"/>
</dbReference>
<dbReference type="AlphaFoldDB" id="A0A3B4EW54"/>
<reference evidence="2" key="1">
    <citation type="submission" date="2023-09" db="UniProtKB">
        <authorList>
            <consortium name="Ensembl"/>
        </authorList>
    </citation>
    <scope>IDENTIFICATION</scope>
</reference>
<evidence type="ECO:0000256" key="1">
    <source>
        <dbReference type="SAM" id="Phobius"/>
    </source>
</evidence>
<keyword evidence="1" id="KW-0812">Transmembrane</keyword>
<feature type="transmembrane region" description="Helical" evidence="1">
    <location>
        <begin position="15"/>
        <end position="35"/>
    </location>
</feature>
<dbReference type="GeneTree" id="ENSGT00940000181845"/>
<accession>A0A3B4EW54</accession>